<gene>
    <name evidence="2" type="ORF">WN51_13747</name>
</gene>
<evidence type="ECO:0000313" key="3">
    <source>
        <dbReference type="Proteomes" id="UP000053105"/>
    </source>
</evidence>
<proteinExistence type="predicted"/>
<reference evidence="2 3" key="1">
    <citation type="submission" date="2015-07" db="EMBL/GenBank/DDBJ databases">
        <title>The genome of Melipona quadrifasciata.</title>
        <authorList>
            <person name="Pan H."/>
            <person name="Kapheim K."/>
        </authorList>
    </citation>
    <scope>NUCLEOTIDE SEQUENCE [LARGE SCALE GENOMIC DNA]</scope>
    <source>
        <strain evidence="2">0111107301</strain>
        <tissue evidence="2">Whole body</tissue>
    </source>
</reference>
<organism evidence="2 3">
    <name type="scientific">Melipona quadrifasciata</name>
    <dbReference type="NCBI Taxonomy" id="166423"/>
    <lineage>
        <taxon>Eukaryota</taxon>
        <taxon>Metazoa</taxon>
        <taxon>Ecdysozoa</taxon>
        <taxon>Arthropoda</taxon>
        <taxon>Hexapoda</taxon>
        <taxon>Insecta</taxon>
        <taxon>Pterygota</taxon>
        <taxon>Neoptera</taxon>
        <taxon>Endopterygota</taxon>
        <taxon>Hymenoptera</taxon>
        <taxon>Apocrita</taxon>
        <taxon>Aculeata</taxon>
        <taxon>Apoidea</taxon>
        <taxon>Anthophila</taxon>
        <taxon>Apidae</taxon>
        <taxon>Melipona</taxon>
    </lineage>
</organism>
<accession>A0A0M9A141</accession>
<sequence length="767" mass="86399">MSQCRRRANNFMDSISNFHKKTDNAEYSDIDSDTFSSMSQDSLIEIKNKSISDDITCNNRESIILAGSSSKYFCVQNPSMLCTLSSNSYVAPDLNKRIDLFQVGQLYTKVDDKENNNPQDSLNNISNKLSSSIQEQIVDSHTVSQSNTNSNVNNNILNARNCKDKHVDIETNKFETILCSLDNYFNQVQEVSTQQILKRLSNKFVQSPENFTEKLLTIIEESVIHDDDDNTNDTSAIDLSRLTTEFKKMCKFIEDETAPEWAPSPLSTPPYSQIPISPASNKSVRTKNEKLCSPINTSVPVTPISDQCNKLFPKEQEYSTPLCKSSSMSSLLSMSQIHNICEQQMASLNMSNELPKNKSEFNSSQLEASHNKSKDNLFNDISYSKKKNKRINQKSDSDKVTPDKFTNNCGMLDPDELEKTLMQDIAEKRRRCFNTARIITEINADPEITEIQKTMRMFANDNESDLLNDETKFLQTLVSCKSYQTYLEKHKPLLKILQNSSITERKIPLNKNCKQKKTYFPDMNSPVKDTKVRHILKSPHAEGLYRLNYNSIISPVGMYIRGTDMQLIKNVRAKTDHLLLTPVKQDVKALANRNSKQNTTSKNINKIQETTSLKINLSPKINTNREQAHAIKTSETDTTPKTHFVLPKVSYKLPSQVKIIKQNKSCKQGTRVGKLLETAQSKVVIRHEGSNNVIYSSNAITGNAQLMSLTNLPIVNVNFLIKMINANNVNVATNASAAILDAETNALANLADSVVARPVSAKFQTGR</sequence>
<evidence type="ECO:0000313" key="2">
    <source>
        <dbReference type="EMBL" id="KOX73669.1"/>
    </source>
</evidence>
<name>A0A0M9A141_9HYME</name>
<dbReference type="Proteomes" id="UP000053105">
    <property type="component" value="Unassembled WGS sequence"/>
</dbReference>
<keyword evidence="3" id="KW-1185">Reference proteome</keyword>
<evidence type="ECO:0000256" key="1">
    <source>
        <dbReference type="SAM" id="MobiDB-lite"/>
    </source>
</evidence>
<dbReference type="EMBL" id="KQ435794">
    <property type="protein sequence ID" value="KOX73669.1"/>
    <property type="molecule type" value="Genomic_DNA"/>
</dbReference>
<feature type="region of interest" description="Disordered" evidence="1">
    <location>
        <begin position="387"/>
        <end position="407"/>
    </location>
</feature>
<dbReference type="OrthoDB" id="7696562at2759"/>
<feature type="compositionally biased region" description="Basic and acidic residues" evidence="1">
    <location>
        <begin position="393"/>
        <end position="402"/>
    </location>
</feature>
<dbReference type="AlphaFoldDB" id="A0A0M9A141"/>
<protein>
    <submittedName>
        <fullName evidence="2">Uncharacterized protein</fullName>
    </submittedName>
</protein>